<dbReference type="FunFam" id="1.20.5.390:FF:000005">
    <property type="entry name" value="LINE-1 retrotransposable element ORF1 protein"/>
    <property type="match status" value="1"/>
</dbReference>
<dbReference type="GO" id="GO:0000166">
    <property type="term" value="F:nucleotide binding"/>
    <property type="evidence" value="ECO:0007669"/>
    <property type="project" value="UniProtKB-KW"/>
</dbReference>
<dbReference type="GeneTree" id="ENSGT01150000286955"/>
<evidence type="ECO:0000313" key="18">
    <source>
        <dbReference type="Ensembl" id="ENSCJAP00000086018.1"/>
    </source>
</evidence>
<reference evidence="18" key="2">
    <citation type="submission" date="2025-08" db="UniProtKB">
        <authorList>
            <consortium name="Ensembl"/>
        </authorList>
    </citation>
    <scope>IDENTIFICATION</scope>
</reference>
<feature type="domain" description="L1 transposable element trimerization" evidence="16">
    <location>
        <begin position="116"/>
        <end position="156"/>
    </location>
</feature>
<keyword evidence="5" id="KW-0832">Ubl conjugation</keyword>
<keyword evidence="3" id="KW-0963">Cytoplasm</keyword>
<feature type="coiled-coil region" evidence="13">
    <location>
        <begin position="70"/>
        <end position="146"/>
    </location>
</feature>
<evidence type="ECO:0000256" key="14">
    <source>
        <dbReference type="SAM" id="MobiDB-lite"/>
    </source>
</evidence>
<evidence type="ECO:0000313" key="19">
    <source>
        <dbReference type="Proteomes" id="UP000008225"/>
    </source>
</evidence>
<dbReference type="FunFam" id="3.30.250.20:FF:000005">
    <property type="entry name" value="LINE-1 retrotransposable element ORF1 protein"/>
    <property type="match status" value="1"/>
</dbReference>
<dbReference type="InterPro" id="IPR004244">
    <property type="entry name" value="Transposase_22"/>
</dbReference>
<feature type="domain" description="L1 transposable element RRM" evidence="15">
    <location>
        <begin position="159"/>
        <end position="256"/>
    </location>
</feature>
<proteinExistence type="inferred from homology"/>
<dbReference type="FunFam" id="3.30.70.1820:FF:000002">
    <property type="entry name" value="LINE-1 retrotransposable element ORF1 protein"/>
    <property type="match status" value="1"/>
</dbReference>
<dbReference type="Gene3D" id="3.30.70.1820">
    <property type="entry name" value="L1 transposable element, RRM domain"/>
    <property type="match status" value="1"/>
</dbReference>
<evidence type="ECO:0000256" key="3">
    <source>
        <dbReference type="ARBA" id="ARBA00022490"/>
    </source>
</evidence>
<keyword evidence="4" id="KW-0547">Nucleotide-binding</keyword>
<dbReference type="Proteomes" id="UP000008225">
    <property type="component" value="Chromosome 8"/>
</dbReference>
<dbReference type="InterPro" id="IPR043636">
    <property type="entry name" value="L1_RRM_dom"/>
</dbReference>
<evidence type="ECO:0000256" key="7">
    <source>
        <dbReference type="ARBA" id="ARBA00023242"/>
    </source>
</evidence>
<organism evidence="18 19">
    <name type="scientific">Callithrix jacchus</name>
    <name type="common">White-tufted-ear marmoset</name>
    <name type="synonym">Simia Jacchus</name>
    <dbReference type="NCBI Taxonomy" id="9483"/>
    <lineage>
        <taxon>Eukaryota</taxon>
        <taxon>Metazoa</taxon>
        <taxon>Chordata</taxon>
        <taxon>Craniata</taxon>
        <taxon>Vertebrata</taxon>
        <taxon>Euteleostomi</taxon>
        <taxon>Mammalia</taxon>
        <taxon>Eutheria</taxon>
        <taxon>Euarchontoglires</taxon>
        <taxon>Primates</taxon>
        <taxon>Haplorrhini</taxon>
        <taxon>Platyrrhini</taxon>
        <taxon>Cebidae</taxon>
        <taxon>Callitrichinae</taxon>
        <taxon>Callithrix</taxon>
        <taxon>Callithrix</taxon>
    </lineage>
</organism>
<dbReference type="Pfam" id="PF17490">
    <property type="entry name" value="Tnp_22_dsRBD"/>
    <property type="match status" value="1"/>
</dbReference>
<evidence type="ECO:0000256" key="12">
    <source>
        <dbReference type="ARBA" id="ARBA00078321"/>
    </source>
</evidence>
<accession>A0A8I3W3T6</accession>
<evidence type="ECO:0000259" key="16">
    <source>
        <dbReference type="Pfam" id="PF17489"/>
    </source>
</evidence>
<evidence type="ECO:0000259" key="17">
    <source>
        <dbReference type="Pfam" id="PF17490"/>
    </source>
</evidence>
<evidence type="ECO:0000256" key="5">
    <source>
        <dbReference type="ARBA" id="ARBA00022843"/>
    </source>
</evidence>
<keyword evidence="19" id="KW-1185">Reference proteome</keyword>
<evidence type="ECO:0000256" key="13">
    <source>
        <dbReference type="SAM" id="Coils"/>
    </source>
</evidence>
<comment type="similarity">
    <text evidence="9">Belongs to the transposase 22 family.</text>
</comment>
<evidence type="ECO:0000256" key="11">
    <source>
        <dbReference type="ARBA" id="ARBA00076441"/>
    </source>
</evidence>
<comment type="subcellular location">
    <subcellularLocation>
        <location evidence="1">Cytoplasm</location>
        <location evidence="1">Stress granule</location>
    </subcellularLocation>
    <subcellularLocation>
        <location evidence="2">Nucleus</location>
        <location evidence="2">Nucleolus</location>
    </subcellularLocation>
</comment>
<evidence type="ECO:0000256" key="8">
    <source>
        <dbReference type="ARBA" id="ARBA00060281"/>
    </source>
</evidence>
<dbReference type="GO" id="GO:0010494">
    <property type="term" value="C:cytoplasmic stress granule"/>
    <property type="evidence" value="ECO:0007669"/>
    <property type="project" value="UniProtKB-SubCell"/>
</dbReference>
<evidence type="ECO:0000256" key="1">
    <source>
        <dbReference type="ARBA" id="ARBA00004210"/>
    </source>
</evidence>
<dbReference type="AlphaFoldDB" id="A0A8I3W3T6"/>
<feature type="domain" description="L1 transposable element dsRBD-like" evidence="17">
    <location>
        <begin position="259"/>
        <end position="323"/>
    </location>
</feature>
<dbReference type="Gene3D" id="3.30.250.20">
    <property type="entry name" value="L1 transposable element, C-terminal domain"/>
    <property type="match status" value="1"/>
</dbReference>
<evidence type="ECO:0000256" key="6">
    <source>
        <dbReference type="ARBA" id="ARBA00023054"/>
    </source>
</evidence>
<evidence type="ECO:0000256" key="4">
    <source>
        <dbReference type="ARBA" id="ARBA00022741"/>
    </source>
</evidence>
<dbReference type="InterPro" id="IPR035301">
    <property type="entry name" value="L1_trimer"/>
</dbReference>
<dbReference type="GO" id="GO:0032197">
    <property type="term" value="P:retrotransposition"/>
    <property type="evidence" value="ECO:0007669"/>
    <property type="project" value="UniProtKB-ARBA"/>
</dbReference>
<evidence type="ECO:0000259" key="15">
    <source>
        <dbReference type="Pfam" id="PF02994"/>
    </source>
</evidence>
<name>A0A8I3W3T6_CALJA</name>
<evidence type="ECO:0000256" key="2">
    <source>
        <dbReference type="ARBA" id="ARBA00004604"/>
    </source>
</evidence>
<reference evidence="18" key="3">
    <citation type="submission" date="2025-09" db="UniProtKB">
        <authorList>
            <consortium name="Ensembl"/>
        </authorList>
    </citation>
    <scope>IDENTIFICATION</scope>
</reference>
<reference evidence="18 19" key="1">
    <citation type="submission" date="2009-03" db="EMBL/GenBank/DDBJ databases">
        <authorList>
            <person name="Warren W."/>
            <person name="Ye L."/>
            <person name="Minx P."/>
            <person name="Worley K."/>
            <person name="Gibbs R."/>
            <person name="Wilson R.K."/>
        </authorList>
    </citation>
    <scope>NUCLEOTIDE SEQUENCE [LARGE SCALE GENOMIC DNA]</scope>
</reference>
<feature type="region of interest" description="Disordered" evidence="14">
    <location>
        <begin position="1"/>
        <end position="34"/>
    </location>
</feature>
<dbReference type="PANTHER" id="PTHR11505">
    <property type="entry name" value="L1 TRANSPOSABLE ELEMENT-RELATED"/>
    <property type="match status" value="1"/>
</dbReference>
<dbReference type="Pfam" id="PF02994">
    <property type="entry name" value="Transposase_22"/>
    <property type="match status" value="1"/>
</dbReference>
<dbReference type="InterPro" id="IPR035300">
    <property type="entry name" value="L1_dsRBD"/>
</dbReference>
<sequence length="336" mass="39851">MMGRNQRKKAENTQNQNASPSKEDHSSSSTREQGFMENECVPLTDLGFRRWMIRYFCELKEHVLTQCKETKNFEKRFDEILRRIDNLERNISELMELKNTIWELREVCTGLNILIDQAEERISEVKDQLNEIKQEDKNREKRIKRNEQSLQELWYYVKRPNLHLIGVPECDRENESKPENILQNIIQESFPNLAKQDNIQPQVIQRTPQRYSSRRATPRHIIVRFTRVETKEKILRAARGKGQVTPKGKPIRLTADLSAETLQARRVWGPIFNILKGQNFQPRISYPAKLSFTTEGKTKSFMNKQVLRDFITTRPALQELLKEALHIERNNQYWPF</sequence>
<dbReference type="Gene3D" id="1.20.5.390">
    <property type="entry name" value="L1 transposable element, trimerization domain"/>
    <property type="match status" value="1"/>
</dbReference>
<evidence type="ECO:0000256" key="10">
    <source>
        <dbReference type="ARBA" id="ARBA00067412"/>
    </source>
</evidence>
<dbReference type="InterPro" id="IPR042566">
    <property type="entry name" value="L1_C"/>
</dbReference>
<evidence type="ECO:0000256" key="9">
    <source>
        <dbReference type="ARBA" id="ARBA00061640"/>
    </source>
</evidence>
<dbReference type="Pfam" id="PF17489">
    <property type="entry name" value="Tnp_22_trimer"/>
    <property type="match status" value="1"/>
</dbReference>
<comment type="function">
    <text evidence="8">Nucleic acid-binding protein which is essential for retrotransposition of LINE-1 elements in the genome. Functions as a nucleic acid chaperone binding its own transcript and therefore preferentially mobilizing the transcript from which they are encoded.</text>
</comment>
<protein>
    <recommendedName>
        <fullName evidence="10">LINE-1 retrotransposable element ORF1 protein</fullName>
    </recommendedName>
    <alternativeName>
        <fullName evidence="11">LINE retrotransposable element 1</fullName>
    </alternativeName>
    <alternativeName>
        <fullName evidence="12">LINE1 retrotransposable element 1</fullName>
    </alternativeName>
</protein>
<keyword evidence="6 13" id="KW-0175">Coiled coil</keyword>
<keyword evidence="7" id="KW-0539">Nucleus</keyword>
<dbReference type="Ensembl" id="ENSCJAT00000117904.1">
    <property type="protein sequence ID" value="ENSCJAP00000086018.1"/>
    <property type="gene ID" value="ENSCJAG00000074932.1"/>
</dbReference>
<dbReference type="GO" id="GO:0005730">
    <property type="term" value="C:nucleolus"/>
    <property type="evidence" value="ECO:0007669"/>
    <property type="project" value="UniProtKB-SubCell"/>
</dbReference>